<dbReference type="AlphaFoldDB" id="G4TX76"/>
<evidence type="ECO:0000313" key="3">
    <source>
        <dbReference type="Proteomes" id="UP000007148"/>
    </source>
</evidence>
<proteinExistence type="predicted"/>
<feature type="compositionally biased region" description="Low complexity" evidence="1">
    <location>
        <begin position="420"/>
        <end position="430"/>
    </location>
</feature>
<evidence type="ECO:0000313" key="2">
    <source>
        <dbReference type="EMBL" id="CCA75919.1"/>
    </source>
</evidence>
<gene>
    <name evidence="2" type="ORF">PIIN_09915</name>
</gene>
<evidence type="ECO:0000256" key="1">
    <source>
        <dbReference type="SAM" id="MobiDB-lite"/>
    </source>
</evidence>
<dbReference type="Proteomes" id="UP000007148">
    <property type="component" value="Unassembled WGS sequence"/>
</dbReference>
<feature type="compositionally biased region" description="Acidic residues" evidence="1">
    <location>
        <begin position="173"/>
        <end position="198"/>
    </location>
</feature>
<reference evidence="2 3" key="1">
    <citation type="journal article" date="2011" name="PLoS Pathog.">
        <title>Endophytic Life Strategies Decoded by Genome and Transcriptome Analyses of the Mutualistic Root Symbiont Piriformospora indica.</title>
        <authorList>
            <person name="Zuccaro A."/>
            <person name="Lahrmann U."/>
            <person name="Guldener U."/>
            <person name="Langen G."/>
            <person name="Pfiffi S."/>
            <person name="Biedenkopf D."/>
            <person name="Wong P."/>
            <person name="Samans B."/>
            <person name="Grimm C."/>
            <person name="Basiewicz M."/>
            <person name="Murat C."/>
            <person name="Martin F."/>
            <person name="Kogel K.H."/>
        </authorList>
    </citation>
    <scope>NUCLEOTIDE SEQUENCE [LARGE SCALE GENOMIC DNA]</scope>
    <source>
        <strain evidence="2 3">DSM 11827</strain>
    </source>
</reference>
<dbReference type="EMBL" id="CAFZ01000553">
    <property type="protein sequence ID" value="CCA75919.1"/>
    <property type="molecule type" value="Genomic_DNA"/>
</dbReference>
<feature type="compositionally biased region" description="Low complexity" evidence="1">
    <location>
        <begin position="109"/>
        <end position="121"/>
    </location>
</feature>
<feature type="region of interest" description="Disordered" evidence="1">
    <location>
        <begin position="520"/>
        <end position="638"/>
    </location>
</feature>
<sequence>MGSPDDNALKSELASVERRLLDALAYNDGDDDGGKRAERVGQFVVEWNQLKHKIVTAVSNDLVSHETKQLAAQVAHHISVMAKGFHRLEQASASVLAAAAHQSNHVKNQPSSTLTQPSSSQGIRAKSELTDSTPSSDETIVDDNPSLDTLKYLSSHDSRPRSVATWRQLPANDQDDSSGDEGPEQDIGTDDTDNESDVEPDWDLLGQWLLDHVSAPFPPTGQKLQMLLQGAKISSEDLICWLESIRDSSGWTRLLDKYAHGKLAFMQQLCLNVLREVDDNVAFSKRMFSAEMTRDFVAMRTYLRELDMMATPVWWADVERMFKEVDITSLDDDDIDSGTESVYLSDLDFDADDIFTDGQGSNIQPAEVLPMSPYYPTVKQEIQRPRKKRRRKDLDSAEAYDCSQQLPDTYPPTKRRRCDVSSPPTDVPPSRISKPPTALSDSPPTQDIVLPSMAQLFHSAATSQDGPTSKPLPTRTSYIISTINSERSFEQRSLPSNAPLSSDLQPPKVAKTLQDFSSANRLPGVHNTKDPFIRSNLTYAATRKRKRDSQHVEQDRLQHSTPQLHLINQINPPTTRQDQDFRHQSRNTYKRHMEMPVKPQSRRMEDAPAPLKKARRSGSRDPVLPLEPHSAVGQGQKGSRLSEIELQPPASVTPATSLHETKAPFAYATIDAFPDERTMAEMAVPDVHTQSTDDFRSLVEHILQQPVSITAAGSGRDEMSRWALYDPTYQAASPFASVSDAPTPALSYDNSGPSPASSALTPASVSEYDDNRPDADPLKQYLATYDPTDWSFLNR</sequence>
<feature type="compositionally biased region" description="Polar residues" evidence="1">
    <location>
        <begin position="559"/>
        <end position="576"/>
    </location>
</feature>
<name>G4TX76_SERID</name>
<protein>
    <submittedName>
        <fullName evidence="2">Uncharacterized protein</fullName>
    </submittedName>
</protein>
<keyword evidence="3" id="KW-1185">Reference proteome</keyword>
<dbReference type="InParanoid" id="G4TX76"/>
<dbReference type="OrthoDB" id="3270619at2759"/>
<feature type="region of interest" description="Disordered" evidence="1">
    <location>
        <begin position="101"/>
        <end position="155"/>
    </location>
</feature>
<accession>G4TX76</accession>
<feature type="region of interest" description="Disordered" evidence="1">
    <location>
        <begin position="740"/>
        <end position="778"/>
    </location>
</feature>
<dbReference type="HOGENOM" id="CLU_353399_0_0_1"/>
<feature type="region of interest" description="Disordered" evidence="1">
    <location>
        <begin position="360"/>
        <end position="447"/>
    </location>
</feature>
<feature type="region of interest" description="Disordered" evidence="1">
    <location>
        <begin position="170"/>
        <end position="198"/>
    </location>
</feature>
<comment type="caution">
    <text evidence="2">The sequence shown here is derived from an EMBL/GenBank/DDBJ whole genome shotgun (WGS) entry which is preliminary data.</text>
</comment>
<organism evidence="2 3">
    <name type="scientific">Serendipita indica (strain DSM 11827)</name>
    <name type="common">Root endophyte fungus</name>
    <name type="synonym">Piriformospora indica</name>
    <dbReference type="NCBI Taxonomy" id="1109443"/>
    <lineage>
        <taxon>Eukaryota</taxon>
        <taxon>Fungi</taxon>
        <taxon>Dikarya</taxon>
        <taxon>Basidiomycota</taxon>
        <taxon>Agaricomycotina</taxon>
        <taxon>Agaricomycetes</taxon>
        <taxon>Sebacinales</taxon>
        <taxon>Serendipitaceae</taxon>
        <taxon>Serendipita</taxon>
    </lineage>
</organism>
<feature type="compositionally biased region" description="Basic and acidic residues" evidence="1">
    <location>
        <begin position="549"/>
        <end position="558"/>
    </location>
</feature>
<feature type="compositionally biased region" description="Low complexity" evidence="1">
    <location>
        <begin position="751"/>
        <end position="766"/>
    </location>
</feature>